<comment type="caution">
    <text evidence="1">The sequence shown here is derived from an EMBL/GenBank/DDBJ whole genome shotgun (WGS) entry which is preliminary data.</text>
</comment>
<dbReference type="Pfam" id="PF08889">
    <property type="entry name" value="WbqC"/>
    <property type="match status" value="1"/>
</dbReference>
<dbReference type="Proteomes" id="UP000460435">
    <property type="component" value="Unassembled WGS sequence"/>
</dbReference>
<evidence type="ECO:0000313" key="1">
    <source>
        <dbReference type="EMBL" id="NDL59655.1"/>
    </source>
</evidence>
<proteinExistence type="predicted"/>
<dbReference type="InterPro" id="IPR014985">
    <property type="entry name" value="WbqC"/>
</dbReference>
<evidence type="ECO:0000313" key="2">
    <source>
        <dbReference type="Proteomes" id="UP000460435"/>
    </source>
</evidence>
<gene>
    <name evidence="1" type="ORF">F7O44_21520</name>
</gene>
<sequence>MKDVVVSVHQPNFQPWLRLLDKILASDVYVAFDTVQYTKSEYHARQKIKTPTGPMWLSVPVRHVRGVQQLIQDVRIENAQPFRRQHLRRLRLSYGSMPYFDEIYPILEEVYGRDQEKLADLNLDIIKALCEYLETPVRIVRASTLPHSGDTTQRLVQLVQAVGGTTHLTSTYGTERRYVDWTVMHRAGLRVEAQMFEHPVYEQIGDEFIANLAAIDMLFSCGTETAEILAGRRRHEEIDVLSAVGSHA</sequence>
<dbReference type="AlphaFoldDB" id="A0A7K3M8M3"/>
<dbReference type="EMBL" id="WLZY01000008">
    <property type="protein sequence ID" value="NDL59655.1"/>
    <property type="molecule type" value="Genomic_DNA"/>
</dbReference>
<dbReference type="RefSeq" id="WP_162452353.1">
    <property type="nucleotide sequence ID" value="NZ_WLZY01000008.1"/>
</dbReference>
<evidence type="ECO:0008006" key="3">
    <source>
        <dbReference type="Google" id="ProtNLM"/>
    </source>
</evidence>
<keyword evidence="2" id="KW-1185">Reference proteome</keyword>
<reference evidence="1 2" key="1">
    <citation type="submission" date="2019-11" db="EMBL/GenBank/DDBJ databases">
        <authorList>
            <person name="Li X.-J."/>
            <person name="Feng X.-M."/>
        </authorList>
    </citation>
    <scope>NUCLEOTIDE SEQUENCE [LARGE SCALE GENOMIC DNA]</scope>
    <source>
        <strain evidence="1 2">XMNu-373</strain>
    </source>
</reference>
<protein>
    <recommendedName>
        <fullName evidence="3">WbqC family protein</fullName>
    </recommendedName>
</protein>
<organism evidence="1 2">
    <name type="scientific">Phytoactinopolyspora mesophila</name>
    <dbReference type="NCBI Taxonomy" id="2650750"/>
    <lineage>
        <taxon>Bacteria</taxon>
        <taxon>Bacillati</taxon>
        <taxon>Actinomycetota</taxon>
        <taxon>Actinomycetes</taxon>
        <taxon>Jiangellales</taxon>
        <taxon>Jiangellaceae</taxon>
        <taxon>Phytoactinopolyspora</taxon>
    </lineage>
</organism>
<name>A0A7K3M8M3_9ACTN</name>
<accession>A0A7K3M8M3</accession>